<feature type="domain" description="FecR protein" evidence="2">
    <location>
        <begin position="85"/>
        <end position="175"/>
    </location>
</feature>
<dbReference type="InterPro" id="IPR012373">
    <property type="entry name" value="Ferrdict_sens_TM"/>
</dbReference>
<accession>A0AAE4BU21</accession>
<dbReference type="Pfam" id="PF04773">
    <property type="entry name" value="FecR"/>
    <property type="match status" value="1"/>
</dbReference>
<evidence type="ECO:0000256" key="1">
    <source>
        <dbReference type="SAM" id="Phobius"/>
    </source>
</evidence>
<dbReference type="GO" id="GO:0016989">
    <property type="term" value="F:sigma factor antagonist activity"/>
    <property type="evidence" value="ECO:0007669"/>
    <property type="project" value="TreeGrafter"/>
</dbReference>
<evidence type="ECO:0000313" key="4">
    <source>
        <dbReference type="EMBL" id="MDR6240343.1"/>
    </source>
</evidence>
<dbReference type="PANTHER" id="PTHR30273:SF2">
    <property type="entry name" value="PROTEIN FECR"/>
    <property type="match status" value="1"/>
</dbReference>
<feature type="transmembrane region" description="Helical" evidence="1">
    <location>
        <begin position="58"/>
        <end position="77"/>
    </location>
</feature>
<name>A0AAE4BU21_9BACT</name>
<dbReference type="Pfam" id="PF16344">
    <property type="entry name" value="FecR_C"/>
    <property type="match status" value="1"/>
</dbReference>
<dbReference type="InterPro" id="IPR032508">
    <property type="entry name" value="FecR_C"/>
</dbReference>
<proteinExistence type="predicted"/>
<keyword evidence="1" id="KW-1133">Transmembrane helix</keyword>
<dbReference type="Gene3D" id="2.60.120.1440">
    <property type="match status" value="1"/>
</dbReference>
<dbReference type="Proteomes" id="UP001185092">
    <property type="component" value="Unassembled WGS sequence"/>
</dbReference>
<dbReference type="PANTHER" id="PTHR30273">
    <property type="entry name" value="PERIPLASMIC SIGNAL SENSOR AND SIGMA FACTOR ACTIVATOR FECR-RELATED"/>
    <property type="match status" value="1"/>
</dbReference>
<dbReference type="PIRSF" id="PIRSF018266">
    <property type="entry name" value="FecR"/>
    <property type="match status" value="1"/>
</dbReference>
<evidence type="ECO:0000313" key="5">
    <source>
        <dbReference type="Proteomes" id="UP001185092"/>
    </source>
</evidence>
<organism evidence="4 5">
    <name type="scientific">Aureibacter tunicatorum</name>
    <dbReference type="NCBI Taxonomy" id="866807"/>
    <lineage>
        <taxon>Bacteria</taxon>
        <taxon>Pseudomonadati</taxon>
        <taxon>Bacteroidota</taxon>
        <taxon>Cytophagia</taxon>
        <taxon>Cytophagales</taxon>
        <taxon>Persicobacteraceae</taxon>
        <taxon>Aureibacter</taxon>
    </lineage>
</organism>
<dbReference type="EMBL" id="JAVDQD010000004">
    <property type="protein sequence ID" value="MDR6240343.1"/>
    <property type="molecule type" value="Genomic_DNA"/>
</dbReference>
<dbReference type="Gene3D" id="3.55.50.30">
    <property type="match status" value="1"/>
</dbReference>
<dbReference type="AlphaFoldDB" id="A0AAE4BU21"/>
<dbReference type="InterPro" id="IPR006860">
    <property type="entry name" value="FecR"/>
</dbReference>
<keyword evidence="1" id="KW-0472">Membrane</keyword>
<dbReference type="RefSeq" id="WP_309940248.1">
    <property type="nucleotide sequence ID" value="NZ_AP025305.1"/>
</dbReference>
<evidence type="ECO:0000259" key="2">
    <source>
        <dbReference type="Pfam" id="PF04773"/>
    </source>
</evidence>
<comment type="caution">
    <text evidence="4">The sequence shown here is derived from an EMBL/GenBank/DDBJ whole genome shotgun (WGS) entry which is preliminary data.</text>
</comment>
<protein>
    <submittedName>
        <fullName evidence="4">Ferric-dicitrate binding protein FerR (Iron transport regulator)</fullName>
    </submittedName>
</protein>
<keyword evidence="5" id="KW-1185">Reference proteome</keyword>
<feature type="domain" description="Protein FecR C-terminal" evidence="3">
    <location>
        <begin position="212"/>
        <end position="272"/>
    </location>
</feature>
<reference evidence="4" key="1">
    <citation type="submission" date="2023-07" db="EMBL/GenBank/DDBJ databases">
        <title>Genomic Encyclopedia of Type Strains, Phase IV (KMG-IV): sequencing the most valuable type-strain genomes for metagenomic binning, comparative biology and taxonomic classification.</title>
        <authorList>
            <person name="Goeker M."/>
        </authorList>
    </citation>
    <scope>NUCLEOTIDE SEQUENCE</scope>
    <source>
        <strain evidence="4">DSM 26174</strain>
    </source>
</reference>
<sequence>MKNISDEGRILQSASCWQVDANKSVDQAWSELASRLSQKNQSTSQPKGISRHIGSYKMLITGSIAALLCVAIGLFLFSQSNITKTVATADNEKSNIILPDGSFVMLDENTNIEFKFNKLTGKRKVNFEGEAYFRVEKGEEFEILTSKGIVSVLGTSFDVKSNNNSLEVTCHSGKVSVSDPKHGISSQTLTKNHKLTYAKKLHIEQTDLNTAFILNTVPYSQVFKIIEEEFGQEVDYPQRLKKLTFSGTLPVDNLENSLKVVCNTLGLQYLTEDVVKVY</sequence>
<gene>
    <name evidence="4" type="ORF">HNQ88_003409</name>
</gene>
<evidence type="ECO:0000259" key="3">
    <source>
        <dbReference type="Pfam" id="PF16344"/>
    </source>
</evidence>
<keyword evidence="1" id="KW-0812">Transmembrane</keyword>